<dbReference type="HOGENOM" id="CLU_025691_0_0_1"/>
<gene>
    <name evidence="1" type="ORF">JAAARDRAFT_35966</name>
</gene>
<dbReference type="InterPro" id="IPR014756">
    <property type="entry name" value="Ig_E-set"/>
</dbReference>
<protein>
    <recommendedName>
        <fullName evidence="3">Arrestin-like N-terminal domain-containing protein</fullName>
    </recommendedName>
</protein>
<dbReference type="SUPFAM" id="SSF81296">
    <property type="entry name" value="E set domains"/>
    <property type="match status" value="1"/>
</dbReference>
<name>A0A067Q1F4_9AGAM</name>
<evidence type="ECO:0008006" key="3">
    <source>
        <dbReference type="Google" id="ProtNLM"/>
    </source>
</evidence>
<evidence type="ECO:0000313" key="2">
    <source>
        <dbReference type="Proteomes" id="UP000027265"/>
    </source>
</evidence>
<evidence type="ECO:0000313" key="1">
    <source>
        <dbReference type="EMBL" id="KDQ57337.1"/>
    </source>
</evidence>
<dbReference type="OrthoDB" id="3261578at2759"/>
<dbReference type="Proteomes" id="UP000027265">
    <property type="component" value="Unassembled WGS sequence"/>
</dbReference>
<reference evidence="2" key="1">
    <citation type="journal article" date="2014" name="Proc. Natl. Acad. Sci. U.S.A.">
        <title>Extensive sampling of basidiomycete genomes demonstrates inadequacy of the white-rot/brown-rot paradigm for wood decay fungi.</title>
        <authorList>
            <person name="Riley R."/>
            <person name="Salamov A.A."/>
            <person name="Brown D.W."/>
            <person name="Nagy L.G."/>
            <person name="Floudas D."/>
            <person name="Held B.W."/>
            <person name="Levasseur A."/>
            <person name="Lombard V."/>
            <person name="Morin E."/>
            <person name="Otillar R."/>
            <person name="Lindquist E.A."/>
            <person name="Sun H."/>
            <person name="LaButti K.M."/>
            <person name="Schmutz J."/>
            <person name="Jabbour D."/>
            <person name="Luo H."/>
            <person name="Baker S.E."/>
            <person name="Pisabarro A.G."/>
            <person name="Walton J.D."/>
            <person name="Blanchette R.A."/>
            <person name="Henrissat B."/>
            <person name="Martin F."/>
            <person name="Cullen D."/>
            <person name="Hibbett D.S."/>
            <person name="Grigoriev I.V."/>
        </authorList>
    </citation>
    <scope>NUCLEOTIDE SEQUENCE [LARGE SCALE GENOMIC DNA]</scope>
    <source>
        <strain evidence="2">MUCL 33604</strain>
    </source>
</reference>
<organism evidence="1 2">
    <name type="scientific">Jaapia argillacea MUCL 33604</name>
    <dbReference type="NCBI Taxonomy" id="933084"/>
    <lineage>
        <taxon>Eukaryota</taxon>
        <taxon>Fungi</taxon>
        <taxon>Dikarya</taxon>
        <taxon>Basidiomycota</taxon>
        <taxon>Agaricomycotina</taxon>
        <taxon>Agaricomycetes</taxon>
        <taxon>Agaricomycetidae</taxon>
        <taxon>Jaapiales</taxon>
        <taxon>Jaapiaceae</taxon>
        <taxon>Jaapia</taxon>
    </lineage>
</organism>
<dbReference type="Gene3D" id="2.60.40.640">
    <property type="match status" value="1"/>
</dbReference>
<dbReference type="InterPro" id="IPR014752">
    <property type="entry name" value="Arrestin-like_C"/>
</dbReference>
<dbReference type="AlphaFoldDB" id="A0A067Q1F4"/>
<dbReference type="InParanoid" id="A0A067Q1F4"/>
<sequence>MDLPVYQATAPSIPHIARRNTEHVARLEDDSGRAWATLRVRSNAHSSHQMPSFIGGDSVNGLIDLDLIKEDVIKGIEVSLLGETVPSDSQGVPAGCDKFLDLHTTVWTSTMNSLPTSSSGTIRNGKLLGQISWPFSFTLPATVTVGRSKETREYPLPPSFMENVGQLCIQYEILVHIRRGKLRPDHKFSMSFAYVPLAQPGPPSLLRQLAYQGRTPLPGLGGDRDGWISLPNTTILGTIFTVRPVSATAVLSLALPLCYTRGTSIPCILSLTCSDPQALDLISSQTAPRVYLQRSAKFPMHTAVNREEMAVWWPRQAARIDDQVRILEGEIALPNNLKPTCSFKNFSIEYSVVMRPFEAIAFNPASPSNETLLSHTVEIVTAYSTGPRPISYRPSFAPPSYHSRV</sequence>
<proteinExistence type="predicted"/>
<accession>A0A067Q1F4</accession>
<keyword evidence="2" id="KW-1185">Reference proteome</keyword>
<dbReference type="EMBL" id="KL197720">
    <property type="protein sequence ID" value="KDQ57337.1"/>
    <property type="molecule type" value="Genomic_DNA"/>
</dbReference>